<dbReference type="EMBL" id="SSMQ01000029">
    <property type="protein sequence ID" value="TKD03383.1"/>
    <property type="molecule type" value="Genomic_DNA"/>
</dbReference>
<dbReference type="AlphaFoldDB" id="A0A4U1J7Q7"/>
<accession>A0A4U1J7Q7</accession>
<evidence type="ECO:0000313" key="2">
    <source>
        <dbReference type="Proteomes" id="UP000309215"/>
    </source>
</evidence>
<reference evidence="1 2" key="1">
    <citation type="submission" date="2019-04" db="EMBL/GenBank/DDBJ databases">
        <authorList>
            <person name="Li Y."/>
            <person name="Wang J."/>
        </authorList>
    </citation>
    <scope>NUCLEOTIDE SEQUENCE [LARGE SCALE GENOMIC DNA]</scope>
    <source>
        <strain evidence="1 2">DSM 14668</strain>
    </source>
</reference>
<keyword evidence="2" id="KW-1185">Reference proteome</keyword>
<sequence length="60" mass="6066">MSDGEKCVDLVTGTALGSKTAELLSSQTGVCPPSGGELVGEVLLGVPVTYCCVPEFEPPP</sequence>
<gene>
    <name evidence="1" type="ORF">E8A74_25795</name>
</gene>
<dbReference type="RefSeq" id="WP_136931736.1">
    <property type="nucleotide sequence ID" value="NZ_SSMQ01000029.1"/>
</dbReference>
<protein>
    <submittedName>
        <fullName evidence="1">Uncharacterized protein</fullName>
    </submittedName>
</protein>
<comment type="caution">
    <text evidence="1">The sequence shown here is derived from an EMBL/GenBank/DDBJ whole genome shotgun (WGS) entry which is preliminary data.</text>
</comment>
<organism evidence="1 2">
    <name type="scientific">Polyangium fumosum</name>
    <dbReference type="NCBI Taxonomy" id="889272"/>
    <lineage>
        <taxon>Bacteria</taxon>
        <taxon>Pseudomonadati</taxon>
        <taxon>Myxococcota</taxon>
        <taxon>Polyangia</taxon>
        <taxon>Polyangiales</taxon>
        <taxon>Polyangiaceae</taxon>
        <taxon>Polyangium</taxon>
    </lineage>
</organism>
<evidence type="ECO:0000313" key="1">
    <source>
        <dbReference type="EMBL" id="TKD03383.1"/>
    </source>
</evidence>
<dbReference type="Proteomes" id="UP000309215">
    <property type="component" value="Unassembled WGS sequence"/>
</dbReference>
<proteinExistence type="predicted"/>
<name>A0A4U1J7Q7_9BACT</name>